<dbReference type="InterPro" id="IPR034904">
    <property type="entry name" value="FSCA_dom_sf"/>
</dbReference>
<evidence type="ECO:0000313" key="2">
    <source>
        <dbReference type="EMBL" id="SFR13902.1"/>
    </source>
</evidence>
<dbReference type="STRING" id="871652.SAMN04515673_10843"/>
<dbReference type="InterPro" id="IPR002744">
    <property type="entry name" value="MIP18-like"/>
</dbReference>
<evidence type="ECO:0000259" key="1">
    <source>
        <dbReference type="Pfam" id="PF01883"/>
    </source>
</evidence>
<gene>
    <name evidence="2" type="ORF">SAMN04515673_10843</name>
</gene>
<dbReference type="AlphaFoldDB" id="A0A1I6E8L2"/>
<evidence type="ECO:0000313" key="3">
    <source>
        <dbReference type="Proteomes" id="UP000199302"/>
    </source>
</evidence>
<proteinExistence type="predicted"/>
<dbReference type="SUPFAM" id="SSF117916">
    <property type="entry name" value="Fe-S cluster assembly (FSCA) domain-like"/>
    <property type="match status" value="1"/>
</dbReference>
<dbReference type="PANTHER" id="PTHR42831:SF1">
    <property type="entry name" value="FE-S PROTEIN MATURATION AUXILIARY FACTOR YITW"/>
    <property type="match status" value="1"/>
</dbReference>
<sequence>MVSLTVFERFRMNEASDALEGTPLIAPSSTSHPLYDQVVEACRTVYDPEIPVNIYDLGLVYTIQIDAENAVRVIMTLTAPGCPVAGEMPGWLAEAIEPLPGVKQVDVELTWEPPWGMDMMSDEARLELGFM</sequence>
<feature type="domain" description="MIP18 family-like" evidence="1">
    <location>
        <begin position="36"/>
        <end position="107"/>
    </location>
</feature>
<name>A0A1I6E8L2_9RHOB</name>
<reference evidence="2 3" key="1">
    <citation type="submission" date="2016-10" db="EMBL/GenBank/DDBJ databases">
        <authorList>
            <person name="de Groot N.N."/>
        </authorList>
    </citation>
    <scope>NUCLEOTIDE SEQUENCE [LARGE SCALE GENOMIC DNA]</scope>
    <source>
        <strain evidence="3">KMM 9023,NRIC 0796,JCM 17311,KCTC 23692</strain>
    </source>
</reference>
<protein>
    <submittedName>
        <fullName evidence="2">FeS assembly SUF system protein</fullName>
    </submittedName>
</protein>
<organism evidence="2 3">
    <name type="scientific">Poseidonocella sedimentorum</name>
    <dbReference type="NCBI Taxonomy" id="871652"/>
    <lineage>
        <taxon>Bacteria</taxon>
        <taxon>Pseudomonadati</taxon>
        <taxon>Pseudomonadota</taxon>
        <taxon>Alphaproteobacteria</taxon>
        <taxon>Rhodobacterales</taxon>
        <taxon>Roseobacteraceae</taxon>
        <taxon>Poseidonocella</taxon>
    </lineage>
</organism>
<dbReference type="InterPro" id="IPR014291">
    <property type="entry name" value="SUF_FeS_clus_asmbl-assoc"/>
</dbReference>
<dbReference type="EMBL" id="FOYI01000008">
    <property type="protein sequence ID" value="SFR13902.1"/>
    <property type="molecule type" value="Genomic_DNA"/>
</dbReference>
<dbReference type="Pfam" id="PF01883">
    <property type="entry name" value="FeS_assembly_P"/>
    <property type="match status" value="1"/>
</dbReference>
<accession>A0A1I6E8L2</accession>
<dbReference type="Proteomes" id="UP000199302">
    <property type="component" value="Unassembled WGS sequence"/>
</dbReference>
<keyword evidence="3" id="KW-1185">Reference proteome</keyword>
<dbReference type="NCBIfam" id="TIGR02945">
    <property type="entry name" value="SUF_assoc"/>
    <property type="match status" value="1"/>
</dbReference>
<dbReference type="Gene3D" id="3.30.300.130">
    <property type="entry name" value="Fe-S cluster assembly (FSCA)"/>
    <property type="match status" value="1"/>
</dbReference>
<dbReference type="PANTHER" id="PTHR42831">
    <property type="entry name" value="FE-S PROTEIN MATURATION AUXILIARY FACTOR YITW"/>
    <property type="match status" value="1"/>
</dbReference>
<dbReference type="InterPro" id="IPR052339">
    <property type="entry name" value="Fe-S_Maturation_MIP18"/>
</dbReference>